<dbReference type="InterPro" id="IPR036864">
    <property type="entry name" value="Zn2-C6_fun-type_DNA-bd_sf"/>
</dbReference>
<dbReference type="PROSITE" id="PS00463">
    <property type="entry name" value="ZN2_CY6_FUNGAL_1"/>
    <property type="match status" value="1"/>
</dbReference>
<dbReference type="PANTHER" id="PTHR37534:SF49">
    <property type="entry name" value="LYSINE BIOSYNTHESIS REGULATORY PROTEIN LYS14"/>
    <property type="match status" value="1"/>
</dbReference>
<dbReference type="GO" id="GO:0045944">
    <property type="term" value="P:positive regulation of transcription by RNA polymerase II"/>
    <property type="evidence" value="ECO:0007669"/>
    <property type="project" value="TreeGrafter"/>
</dbReference>
<evidence type="ECO:0000256" key="2">
    <source>
        <dbReference type="ARBA" id="ARBA00023242"/>
    </source>
</evidence>
<feature type="domain" description="Zn(2)-C6 fungal-type" evidence="4">
    <location>
        <begin position="141"/>
        <end position="171"/>
    </location>
</feature>
<dbReference type="SMART" id="SM00066">
    <property type="entry name" value="GAL4"/>
    <property type="match status" value="1"/>
</dbReference>
<dbReference type="STRING" id="1245528.M3HEL2"/>
<dbReference type="HOGENOM" id="CLU_015493_4_0_1"/>
<dbReference type="GO" id="GO:0008270">
    <property type="term" value="F:zinc ion binding"/>
    <property type="evidence" value="ECO:0007669"/>
    <property type="project" value="InterPro"/>
</dbReference>
<dbReference type="eggNOG" id="ENOG502S2DH">
    <property type="taxonomic scope" value="Eukaryota"/>
</dbReference>
<proteinExistence type="predicted"/>
<dbReference type="EMBL" id="AOGT01002392">
    <property type="protein sequence ID" value="EMG45662.1"/>
    <property type="molecule type" value="Genomic_DNA"/>
</dbReference>
<dbReference type="InterPro" id="IPR021858">
    <property type="entry name" value="Fun_TF"/>
</dbReference>
<evidence type="ECO:0000256" key="3">
    <source>
        <dbReference type="SAM" id="MobiDB-lite"/>
    </source>
</evidence>
<dbReference type="GO" id="GO:0005634">
    <property type="term" value="C:nucleus"/>
    <property type="evidence" value="ECO:0007669"/>
    <property type="project" value="UniProtKB-SubCell"/>
</dbReference>
<keyword evidence="2" id="KW-0539">Nucleus</keyword>
<dbReference type="Pfam" id="PF00172">
    <property type="entry name" value="Zn_clus"/>
    <property type="match status" value="1"/>
</dbReference>
<dbReference type="PROSITE" id="PS50048">
    <property type="entry name" value="ZN2_CY6_FUNGAL_2"/>
    <property type="match status" value="1"/>
</dbReference>
<dbReference type="OMA" id="ANDCHEN"/>
<protein>
    <recommendedName>
        <fullName evidence="4">Zn(2)-C6 fungal-type domain-containing protein</fullName>
    </recommendedName>
</protein>
<accession>M3HEL2</accession>
<reference evidence="5 6" key="1">
    <citation type="submission" date="2013-02" db="EMBL/GenBank/DDBJ databases">
        <title>Genome sequence of Candida maltosa Xu316, a potential industrial strain for xylitol and ethanol production.</title>
        <authorList>
            <person name="Yu J."/>
            <person name="Wang Q."/>
            <person name="Geng X."/>
            <person name="Bao W."/>
            <person name="He P."/>
            <person name="Cai J."/>
        </authorList>
    </citation>
    <scope>NUCLEOTIDE SEQUENCE [LARGE SCALE GENOMIC DNA]</scope>
    <source>
        <strain evidence="6">Xu316</strain>
    </source>
</reference>
<comment type="subcellular location">
    <subcellularLocation>
        <location evidence="1">Nucleus</location>
    </subcellularLocation>
</comment>
<evidence type="ECO:0000313" key="6">
    <source>
        <dbReference type="Proteomes" id="UP000011777"/>
    </source>
</evidence>
<keyword evidence="6" id="KW-1185">Reference proteome</keyword>
<dbReference type="PANTHER" id="PTHR37534">
    <property type="entry name" value="TRANSCRIPTIONAL ACTIVATOR PROTEIN UGA3"/>
    <property type="match status" value="1"/>
</dbReference>
<dbReference type="InterPro" id="IPR001138">
    <property type="entry name" value="Zn2Cys6_DnaBD"/>
</dbReference>
<dbReference type="Proteomes" id="UP000011777">
    <property type="component" value="Unassembled WGS sequence"/>
</dbReference>
<organism evidence="5 6">
    <name type="scientific">Candida maltosa (strain Xu316)</name>
    <name type="common">Yeast</name>
    <dbReference type="NCBI Taxonomy" id="1245528"/>
    <lineage>
        <taxon>Eukaryota</taxon>
        <taxon>Fungi</taxon>
        <taxon>Dikarya</taxon>
        <taxon>Ascomycota</taxon>
        <taxon>Saccharomycotina</taxon>
        <taxon>Pichiomycetes</taxon>
        <taxon>Debaryomycetaceae</taxon>
        <taxon>Candida/Lodderomyces clade</taxon>
        <taxon>Candida</taxon>
    </lineage>
</organism>
<dbReference type="GO" id="GO:0000981">
    <property type="term" value="F:DNA-binding transcription factor activity, RNA polymerase II-specific"/>
    <property type="evidence" value="ECO:0007669"/>
    <property type="project" value="InterPro"/>
</dbReference>
<dbReference type="SUPFAM" id="SSF57701">
    <property type="entry name" value="Zn2/Cys6 DNA-binding domain"/>
    <property type="match status" value="1"/>
</dbReference>
<sequence length="711" mass="81324">MNPKTVHRDIPSSPLSEFLQLCNTTNNDDLSSLLSYNQPIPSTVSPSFSASSFQNISHPKPSSCYYQNDYSSINPSDTTPPPLLANSIDFVSTAETSPFSDISDFLSVPDFMIMKPKRKSRNTTPSPGPRPRTPIGRSRHACEGCKVRKVKCDEQKPSCTSCLTKGLGCNYTIKAKFKDDVEAMGKKFGREGINSLGGANETTDALVLRSKNSYYRVIRNRNNLKFLNFFINDVIENDHSLHVKLVNEDVKICPSLQSSIIPIDVVNGSGLMNVELLNYAFDYYIQFISPIWNPVGDNSVTYYDNKLNSKVTVEKGLDLSSLIKYAQTNTAIFFLMFSLGSMYLSKRSDISEKAMWLSKAKHFQDLGLGKIQPEIEKLINHENYEFNTDLLVCLVLLILYEFANDCDRKWTVYLKLCKKLITSENFKIPKESMEYSLLKFCLEFLNYQESMGRTACKDVNMFFLELEQNEEDNKDTEKQIDLVSWMGCDRRLVTIISDITDLSFERFKNNVSEKDYAVLCQDMQRRLDEMKISITDQFVDLINQESEIDSTMSVQEICFLLSCEVNRLTTELYLQCCLLNTTPEDTIVTQLVHQIFKLLDFIVLKTNYQNSTCLVWSVFMASVNISTNDPDSDSLRYTSLSVIDHLKSQNLGQLPRIESIIRKIWKKRILENANLVSNGDLNKPARKRKKLMGFVNDWEKYVVKEDYAISF</sequence>
<feature type="region of interest" description="Disordered" evidence="3">
    <location>
        <begin position="116"/>
        <end position="138"/>
    </location>
</feature>
<dbReference type="Gene3D" id="4.10.240.10">
    <property type="entry name" value="Zn(2)-C6 fungal-type DNA-binding domain"/>
    <property type="match status" value="1"/>
</dbReference>
<dbReference type="Pfam" id="PF11951">
    <property type="entry name" value="Fungal_trans_2"/>
    <property type="match status" value="1"/>
</dbReference>
<evidence type="ECO:0000259" key="4">
    <source>
        <dbReference type="PROSITE" id="PS50048"/>
    </source>
</evidence>
<dbReference type="CDD" id="cd00067">
    <property type="entry name" value="GAL4"/>
    <property type="match status" value="1"/>
</dbReference>
<gene>
    <name evidence="5" type="ORF">G210_4131</name>
</gene>
<name>M3HEL2_CANMX</name>
<evidence type="ECO:0000256" key="1">
    <source>
        <dbReference type="ARBA" id="ARBA00004123"/>
    </source>
</evidence>
<dbReference type="OrthoDB" id="5069333at2759"/>
<evidence type="ECO:0000313" key="5">
    <source>
        <dbReference type="EMBL" id="EMG45662.1"/>
    </source>
</evidence>
<dbReference type="AlphaFoldDB" id="M3HEL2"/>
<dbReference type="PRINTS" id="PR00755">
    <property type="entry name" value="AFLATOXINBRP"/>
</dbReference>
<dbReference type="GO" id="GO:0000976">
    <property type="term" value="F:transcription cis-regulatory region binding"/>
    <property type="evidence" value="ECO:0007669"/>
    <property type="project" value="TreeGrafter"/>
</dbReference>
<comment type="caution">
    <text evidence="5">The sequence shown here is derived from an EMBL/GenBank/DDBJ whole genome shotgun (WGS) entry which is preliminary data.</text>
</comment>